<keyword evidence="6 9" id="KW-1133">Transmembrane helix</keyword>
<feature type="transmembrane region" description="Helical" evidence="9">
    <location>
        <begin position="530"/>
        <end position="549"/>
    </location>
</feature>
<evidence type="ECO:0000256" key="9">
    <source>
        <dbReference type="SAM" id="Phobius"/>
    </source>
</evidence>
<comment type="subcellular location">
    <subcellularLocation>
        <location evidence="1">Cell membrane</location>
        <topology evidence="1">Multi-pass membrane protein</topology>
    </subcellularLocation>
</comment>
<dbReference type="GO" id="GO:0005886">
    <property type="term" value="C:plasma membrane"/>
    <property type="evidence" value="ECO:0007669"/>
    <property type="project" value="UniProtKB-SubCell"/>
</dbReference>
<dbReference type="PANTHER" id="PTHR30047">
    <property type="entry name" value="HIGH-AFFINITY CHOLINE TRANSPORT PROTEIN-RELATED"/>
    <property type="match status" value="1"/>
</dbReference>
<evidence type="ECO:0000256" key="8">
    <source>
        <dbReference type="SAM" id="MobiDB-lite"/>
    </source>
</evidence>
<organism evidence="10 11">
    <name type="scientific">Corynebacterium halotolerans YIM 70093 = DSM 44683</name>
    <dbReference type="NCBI Taxonomy" id="1121362"/>
    <lineage>
        <taxon>Bacteria</taxon>
        <taxon>Bacillati</taxon>
        <taxon>Actinomycetota</taxon>
        <taxon>Actinomycetes</taxon>
        <taxon>Mycobacteriales</taxon>
        <taxon>Corynebacteriaceae</taxon>
        <taxon>Corynebacterium</taxon>
    </lineage>
</organism>
<protein>
    <submittedName>
        <fullName evidence="10">High-affinity choline transport protein</fullName>
    </submittedName>
</protein>
<evidence type="ECO:0000313" key="10">
    <source>
        <dbReference type="EMBL" id="AGF71523.1"/>
    </source>
</evidence>
<keyword evidence="4" id="KW-1003">Cell membrane</keyword>
<dbReference type="OrthoDB" id="9775735at2"/>
<feature type="transmembrane region" description="Helical" evidence="9">
    <location>
        <begin position="401"/>
        <end position="421"/>
    </location>
</feature>
<feature type="transmembrane region" description="Helical" evidence="9">
    <location>
        <begin position="366"/>
        <end position="389"/>
    </location>
</feature>
<dbReference type="RefSeq" id="WP_015399945.1">
    <property type="nucleotide sequence ID" value="NC_020302.1"/>
</dbReference>
<feature type="region of interest" description="Disordered" evidence="8">
    <location>
        <begin position="729"/>
        <end position="761"/>
    </location>
</feature>
<evidence type="ECO:0000256" key="2">
    <source>
        <dbReference type="ARBA" id="ARBA00005658"/>
    </source>
</evidence>
<evidence type="ECO:0000256" key="7">
    <source>
        <dbReference type="ARBA" id="ARBA00023136"/>
    </source>
</evidence>
<comment type="similarity">
    <text evidence="2">Belongs to the BCCT transporter (TC 2.A.15) family.</text>
</comment>
<dbReference type="GO" id="GO:0022857">
    <property type="term" value="F:transmembrane transporter activity"/>
    <property type="evidence" value="ECO:0007669"/>
    <property type="project" value="InterPro"/>
</dbReference>
<dbReference type="KEGG" id="chn:A605_02545"/>
<dbReference type="Pfam" id="PF02028">
    <property type="entry name" value="BCCT"/>
    <property type="match status" value="1"/>
</dbReference>
<dbReference type="InterPro" id="IPR000060">
    <property type="entry name" value="BCCT_transptr"/>
</dbReference>
<dbReference type="PATRIC" id="fig|1121362.3.peg.510"/>
<keyword evidence="3" id="KW-0813">Transport</keyword>
<reference evidence="10 11" key="1">
    <citation type="journal article" date="2012" name="Stand. Genomic Sci.">
        <title>Genome sequence of the halotolerant bacterium Corynebacterium halotolerans type strain YIM 70093(T) (= DSM 44683(T)).</title>
        <authorList>
            <person name="Ruckert C."/>
            <person name="Albersmeier A."/>
            <person name="Al-Dilaimi A."/>
            <person name="Niehaus K."/>
            <person name="Szczepanowski R."/>
            <person name="Kalinowski J."/>
        </authorList>
    </citation>
    <scope>NUCLEOTIDE SEQUENCE [LARGE SCALE GENOMIC DNA]</scope>
    <source>
        <strain evidence="10">YIM 70093</strain>
    </source>
</reference>
<sequence length="761" mass="83652">MAESEDSSMNRKEQTRRAVNQTLSGDRQRTKREINREENRPPSSSKELLKGQTEVSKGTEIRINWQVLGISSAIIVAFSLWAIFAPTNAANTMQSIVYWIAENLGWFYVLTVTVVIGFVIWVALSREGGVRLGPDHSRPQYKLVTWVAMLFAAGVGIDMLFYSVTGPISHYIDPPNADPQSAEALQDSVIWTMFHYGMAGWSMYALLGMAMGYFAYRWGMPLSIRAALYPLLGKRVRGAAGDTLDIIVLVGTVMGVATSMGIGVVLLNVGFSLLFGLPQGLGLQIALVLVAVVMTIAACTSGVDKGIRFISEANLWVAAAMMLYILVTGKTAFLLNALVENIGRFFWTMPERITQTMGYESGGAEWMSGATLFFWAFWLAWGPFVGLFLARISRGRTLREFVIAAITIPVLCDLVIVSLFGNSAINEVVFQGNTAFGELAIESPERGWYALLEMFPGAMFLIGLATLSGLLFYLTSANSGAMVMSNFSASIPNPSEDGPKWLRIYWAIITAVLTIAMLLAGGVVTMEYATLIFALPVTIVAYLVMFSFSKALRMEKADREGQILRRRTEAATGGRAPERNWRQRLAGMRNYPTEKSILRFVDSTISPALQEVADEFEEQGYNVSYSSEDETPTGIPEHSLHVYIPEERTFLYRVVAVPTAVPTFGARPSPTINEYYRLEVFTETGSEGYDLYGISRDQVIDDVLDRFEAHIGFLNYSAKVLTASVLTPPVVPTPTPATDDPTTAGLNGETPPATEVPIGQR</sequence>
<feature type="transmembrane region" description="Helical" evidence="9">
    <location>
        <begin position="244"/>
        <end position="275"/>
    </location>
</feature>
<gene>
    <name evidence="10" type="ORF">A605_02545</name>
</gene>
<dbReference type="NCBIfam" id="NF007399">
    <property type="entry name" value="PRK09928.1"/>
    <property type="match status" value="1"/>
</dbReference>
<evidence type="ECO:0000256" key="1">
    <source>
        <dbReference type="ARBA" id="ARBA00004651"/>
    </source>
</evidence>
<feature type="transmembrane region" description="Helical" evidence="9">
    <location>
        <begin position="193"/>
        <end position="216"/>
    </location>
</feature>
<name>M1NJG6_9CORY</name>
<dbReference type="eggNOG" id="COG1292">
    <property type="taxonomic scope" value="Bacteria"/>
</dbReference>
<keyword evidence="5 9" id="KW-0812">Transmembrane</keyword>
<feature type="transmembrane region" description="Helical" evidence="9">
    <location>
        <begin position="315"/>
        <end position="339"/>
    </location>
</feature>
<feature type="transmembrane region" description="Helical" evidence="9">
    <location>
        <begin position="281"/>
        <end position="303"/>
    </location>
</feature>
<feature type="transmembrane region" description="Helical" evidence="9">
    <location>
        <begin position="104"/>
        <end position="124"/>
    </location>
</feature>
<dbReference type="HOGENOM" id="CLU_010118_3_1_11"/>
<feature type="transmembrane region" description="Helical" evidence="9">
    <location>
        <begin position="454"/>
        <end position="474"/>
    </location>
</feature>
<dbReference type="Proteomes" id="UP000011723">
    <property type="component" value="Chromosome"/>
</dbReference>
<evidence type="ECO:0000256" key="4">
    <source>
        <dbReference type="ARBA" id="ARBA00022475"/>
    </source>
</evidence>
<feature type="transmembrane region" description="Helical" evidence="9">
    <location>
        <begin position="65"/>
        <end position="84"/>
    </location>
</feature>
<evidence type="ECO:0000256" key="3">
    <source>
        <dbReference type="ARBA" id="ARBA00022448"/>
    </source>
</evidence>
<evidence type="ECO:0000256" key="6">
    <source>
        <dbReference type="ARBA" id="ARBA00022989"/>
    </source>
</evidence>
<proteinExistence type="inferred from homology"/>
<feature type="transmembrane region" description="Helical" evidence="9">
    <location>
        <begin position="144"/>
        <end position="164"/>
    </location>
</feature>
<dbReference type="NCBIfam" id="TIGR00842">
    <property type="entry name" value="bcct"/>
    <property type="match status" value="1"/>
</dbReference>
<evidence type="ECO:0000256" key="5">
    <source>
        <dbReference type="ARBA" id="ARBA00022692"/>
    </source>
</evidence>
<dbReference type="EMBL" id="CP003697">
    <property type="protein sequence ID" value="AGF71523.1"/>
    <property type="molecule type" value="Genomic_DNA"/>
</dbReference>
<feature type="compositionally biased region" description="Basic and acidic residues" evidence="8">
    <location>
        <begin position="26"/>
        <end position="40"/>
    </location>
</feature>
<dbReference type="PANTHER" id="PTHR30047:SF7">
    <property type="entry name" value="HIGH-AFFINITY CHOLINE TRANSPORT PROTEIN"/>
    <property type="match status" value="1"/>
</dbReference>
<evidence type="ECO:0000313" key="11">
    <source>
        <dbReference type="Proteomes" id="UP000011723"/>
    </source>
</evidence>
<keyword evidence="7 9" id="KW-0472">Membrane</keyword>
<keyword evidence="11" id="KW-1185">Reference proteome</keyword>
<accession>M1NJG6</accession>
<feature type="region of interest" description="Disordered" evidence="8">
    <location>
        <begin position="1"/>
        <end position="51"/>
    </location>
</feature>
<feature type="transmembrane region" description="Helical" evidence="9">
    <location>
        <begin position="504"/>
        <end position="524"/>
    </location>
</feature>
<dbReference type="AlphaFoldDB" id="M1NJG6"/>